<evidence type="ECO:0000313" key="2">
    <source>
        <dbReference type="EMBL" id="KAF5837140.1"/>
    </source>
</evidence>
<keyword evidence="1" id="KW-0732">Signal</keyword>
<evidence type="ECO:0008006" key="4">
    <source>
        <dbReference type="Google" id="ProtNLM"/>
    </source>
</evidence>
<proteinExistence type="predicted"/>
<evidence type="ECO:0000313" key="3">
    <source>
        <dbReference type="Proteomes" id="UP000815325"/>
    </source>
</evidence>
<feature type="signal peptide" evidence="1">
    <location>
        <begin position="1"/>
        <end position="24"/>
    </location>
</feature>
<keyword evidence="3" id="KW-1185">Reference proteome</keyword>
<gene>
    <name evidence="2" type="ORF">DUNSADRAFT_4760</name>
</gene>
<dbReference type="Proteomes" id="UP000815325">
    <property type="component" value="Unassembled WGS sequence"/>
</dbReference>
<feature type="chain" id="PRO_5045913772" description="Fatty acid desaturase domain-containing protein" evidence="1">
    <location>
        <begin position="25"/>
        <end position="132"/>
    </location>
</feature>
<comment type="caution">
    <text evidence="2">The sequence shown here is derived from an EMBL/GenBank/DDBJ whole genome shotgun (WGS) entry which is preliminary data.</text>
</comment>
<name>A0ABQ7GAU3_DUNSA</name>
<accession>A0ABQ7GAU3</accession>
<reference evidence="2" key="1">
    <citation type="submission" date="2017-08" db="EMBL/GenBank/DDBJ databases">
        <authorList>
            <person name="Polle J.E."/>
            <person name="Barry K."/>
            <person name="Cushman J."/>
            <person name="Schmutz J."/>
            <person name="Tran D."/>
            <person name="Hathwaick L.T."/>
            <person name="Yim W.C."/>
            <person name="Jenkins J."/>
            <person name="Mckie-Krisberg Z.M."/>
            <person name="Prochnik S."/>
            <person name="Lindquist E."/>
            <person name="Dockter R.B."/>
            <person name="Adam C."/>
            <person name="Molina H."/>
            <person name="Bunkerborg J."/>
            <person name="Jin E."/>
            <person name="Buchheim M."/>
            <person name="Magnuson J."/>
        </authorList>
    </citation>
    <scope>NUCLEOTIDE SEQUENCE</scope>
    <source>
        <strain evidence="2">CCAP 19/18</strain>
    </source>
</reference>
<sequence length="132" mass="15370">MHFCYSYIFATISAFLLSVHFWQAICASHAALSANAPVTQRTWHVSFHRRACSDCSHTLAGHCGYRQPLWLAFLQSWGVCFTPGVAHAKTHYIHHLDPRFNRALYFTWWVMWSVWSISSYSEHLPRLEKLKA</sequence>
<dbReference type="EMBL" id="MU069626">
    <property type="protein sequence ID" value="KAF5837140.1"/>
    <property type="molecule type" value="Genomic_DNA"/>
</dbReference>
<organism evidence="2 3">
    <name type="scientific">Dunaliella salina</name>
    <name type="common">Green alga</name>
    <name type="synonym">Protococcus salinus</name>
    <dbReference type="NCBI Taxonomy" id="3046"/>
    <lineage>
        <taxon>Eukaryota</taxon>
        <taxon>Viridiplantae</taxon>
        <taxon>Chlorophyta</taxon>
        <taxon>core chlorophytes</taxon>
        <taxon>Chlorophyceae</taxon>
        <taxon>CS clade</taxon>
        <taxon>Chlamydomonadales</taxon>
        <taxon>Dunaliellaceae</taxon>
        <taxon>Dunaliella</taxon>
    </lineage>
</organism>
<evidence type="ECO:0000256" key="1">
    <source>
        <dbReference type="SAM" id="SignalP"/>
    </source>
</evidence>
<protein>
    <recommendedName>
        <fullName evidence="4">Fatty acid desaturase domain-containing protein</fullName>
    </recommendedName>
</protein>